<dbReference type="Proteomes" id="UP000285906">
    <property type="component" value="Unassembled WGS sequence"/>
</dbReference>
<keyword evidence="5" id="KW-1185">Reference proteome</keyword>
<accession>A0A420CMQ4</accession>
<dbReference type="InterPro" id="IPR000073">
    <property type="entry name" value="AB_hydrolase_1"/>
</dbReference>
<sequence>MMLNYEIEGKGTENLVLLHGFMENLSIWDDMIPFLSEKFRMIKIDLPGFGKSDVVAEIQTSEIMADEVKNVTDELGLKTFHLLGHSMGGYISLAFAEKYPELLKSFTLFFSTYFADDEVKKETRRKGLRIIKENLRAFVNAGVPNLFNPNEHDLLESKIKLAKETAYTSSVEGVLASQKGMIERSDRKSVLENFEGKILVLSGKHDSAVNSEKTIGNLPDRTNIKSYVLDCGHNGHWEKPEICAAIINTELLHHLPKNLVF</sequence>
<name>A0A420CMQ4_9FLAO</name>
<comment type="caution">
    <text evidence="3">The sequence shown here is derived from an EMBL/GenBank/DDBJ whole genome shotgun (WGS) entry which is preliminary data.</text>
</comment>
<dbReference type="GO" id="GO:0016787">
    <property type="term" value="F:hydrolase activity"/>
    <property type="evidence" value="ECO:0007669"/>
    <property type="project" value="UniProtKB-KW"/>
</dbReference>
<reference evidence="5" key="3">
    <citation type="journal article" date="2019" name="Int. J. Syst. Evol. Microbiol.">
        <title>The Global Catalogue of Microorganisms (GCM) 10K type strain sequencing project: providing services to taxonomists for standard genome sequencing and annotation.</title>
        <authorList>
            <consortium name="The Broad Institute Genomics Platform"/>
            <consortium name="The Broad Institute Genome Sequencing Center for Infectious Disease"/>
            <person name="Wu L."/>
            <person name="Ma J."/>
        </authorList>
    </citation>
    <scope>NUCLEOTIDE SEQUENCE [LARGE SCALE GENOMIC DNA]</scope>
    <source>
        <strain evidence="5">CCM 8490</strain>
    </source>
</reference>
<dbReference type="PANTHER" id="PTHR43798">
    <property type="entry name" value="MONOACYLGLYCEROL LIPASE"/>
    <property type="match status" value="1"/>
</dbReference>
<keyword evidence="2" id="KW-0378">Hydrolase</keyword>
<evidence type="ECO:0000313" key="4">
    <source>
        <dbReference type="Proteomes" id="UP000285906"/>
    </source>
</evidence>
<reference evidence="2" key="1">
    <citation type="journal article" date="2014" name="Int. J. Syst. Evol. Microbiol.">
        <title>Complete genome of a new Firmicutes species belonging to the dominant human colonic microbiota ('Ruminococcus bicirculans') reveals two chromosomes and a selective capacity to utilize plant glucans.</title>
        <authorList>
            <consortium name="NISC Comparative Sequencing Program"/>
            <person name="Wegmann U."/>
            <person name="Louis P."/>
            <person name="Goesmann A."/>
            <person name="Henrissat B."/>
            <person name="Duncan S.H."/>
            <person name="Flint H.J."/>
        </authorList>
    </citation>
    <scope>NUCLEOTIDE SEQUENCE</scope>
    <source>
        <strain evidence="2">CCM 8490</strain>
    </source>
</reference>
<evidence type="ECO:0000313" key="2">
    <source>
        <dbReference type="EMBL" id="GGG52565.1"/>
    </source>
</evidence>
<dbReference type="Pfam" id="PF00561">
    <property type="entry name" value="Abhydrolase_1"/>
    <property type="match status" value="1"/>
</dbReference>
<reference evidence="3 4" key="2">
    <citation type="submission" date="2018-09" db="EMBL/GenBank/DDBJ databases">
        <title>Genomic Encyclopedia of Archaeal and Bacterial Type Strains, Phase II (KMG-II): from individual species to whole genera.</title>
        <authorList>
            <person name="Goeker M."/>
        </authorList>
    </citation>
    <scope>NUCLEOTIDE SEQUENCE [LARGE SCALE GENOMIC DNA]</scope>
    <source>
        <strain evidence="3 4">DSM 27620</strain>
    </source>
</reference>
<gene>
    <name evidence="3" type="ORF">BXY58_3043</name>
    <name evidence="2" type="ORF">GCM10007332_12860</name>
</gene>
<dbReference type="Gene3D" id="3.40.50.1820">
    <property type="entry name" value="alpha/beta hydrolase"/>
    <property type="match status" value="1"/>
</dbReference>
<dbReference type="InterPro" id="IPR050266">
    <property type="entry name" value="AB_hydrolase_sf"/>
</dbReference>
<reference evidence="2" key="4">
    <citation type="submission" date="2024-05" db="EMBL/GenBank/DDBJ databases">
        <authorList>
            <person name="Sun Q."/>
            <person name="Sedlacek I."/>
        </authorList>
    </citation>
    <scope>NUCLEOTIDE SEQUENCE</scope>
    <source>
        <strain evidence="2">CCM 8490</strain>
    </source>
</reference>
<proteinExistence type="predicted"/>
<dbReference type="SUPFAM" id="SSF53474">
    <property type="entry name" value="alpha/beta-Hydrolases"/>
    <property type="match status" value="1"/>
</dbReference>
<evidence type="ECO:0000313" key="5">
    <source>
        <dbReference type="Proteomes" id="UP000658202"/>
    </source>
</evidence>
<dbReference type="Proteomes" id="UP000658202">
    <property type="component" value="Unassembled WGS sequence"/>
</dbReference>
<organism evidence="3 4">
    <name type="scientific">Epilithonimonas arachidiradicis</name>
    <dbReference type="NCBI Taxonomy" id="1617282"/>
    <lineage>
        <taxon>Bacteria</taxon>
        <taxon>Pseudomonadati</taxon>
        <taxon>Bacteroidota</taxon>
        <taxon>Flavobacteriia</taxon>
        <taxon>Flavobacteriales</taxon>
        <taxon>Weeksellaceae</taxon>
        <taxon>Chryseobacterium group</taxon>
        <taxon>Epilithonimonas</taxon>
    </lineage>
</organism>
<dbReference type="EMBL" id="RAQH01000010">
    <property type="protein sequence ID" value="RKE79679.1"/>
    <property type="molecule type" value="Genomic_DNA"/>
</dbReference>
<evidence type="ECO:0000259" key="1">
    <source>
        <dbReference type="Pfam" id="PF00561"/>
    </source>
</evidence>
<feature type="domain" description="AB hydrolase-1" evidence="1">
    <location>
        <begin position="15"/>
        <end position="240"/>
    </location>
</feature>
<dbReference type="InterPro" id="IPR029058">
    <property type="entry name" value="AB_hydrolase_fold"/>
</dbReference>
<protein>
    <submittedName>
        <fullName evidence="2">Alpha/beta hydrolase</fullName>
    </submittedName>
    <submittedName>
        <fullName evidence="3">Pimeloyl-ACP methyl ester carboxylesterase</fullName>
    </submittedName>
</protein>
<dbReference type="PRINTS" id="PR00111">
    <property type="entry name" value="ABHYDROLASE"/>
</dbReference>
<dbReference type="EMBL" id="BMCW01000001">
    <property type="protein sequence ID" value="GGG52565.1"/>
    <property type="molecule type" value="Genomic_DNA"/>
</dbReference>
<dbReference type="AlphaFoldDB" id="A0A420CMQ4"/>
<evidence type="ECO:0000313" key="3">
    <source>
        <dbReference type="EMBL" id="RKE79679.1"/>
    </source>
</evidence>